<dbReference type="GO" id="GO:0005085">
    <property type="term" value="F:guanyl-nucleotide exchange factor activity"/>
    <property type="evidence" value="ECO:0007669"/>
    <property type="project" value="UniProtKB-KW"/>
</dbReference>
<keyword evidence="5" id="KW-1185">Reference proteome</keyword>
<proteinExistence type="predicted"/>
<dbReference type="PANTHER" id="PTHR12296:SF16">
    <property type="entry name" value="C-MYC PROMOTER-BINDING PROTEIN"/>
    <property type="match status" value="1"/>
</dbReference>
<evidence type="ECO:0000313" key="5">
    <source>
        <dbReference type="Proteomes" id="UP001153269"/>
    </source>
</evidence>
<keyword evidence="1" id="KW-0344">Guanine-nucleotide releasing factor</keyword>
<accession>A0A9N7UWK5</accession>
<sequence length="306" mass="33746">MRTHSGQRLKSKRRQRRESFSSRGICSLRVDAQLVFDRVIVVNLGSHSLTDSCKPLEEELHFDDAGTKSVKPKAPITDVAVVIRSLGEEVPPGFTCVESTPSGLSAELNGASLRGPQIFLCFKRGRDKPPLTDLGVLYEWKEKLKSGCHLVQTTPSGRPANISNSSSQRIYITYRRAPKSQPHTSLAVTDVCVIVPGKGEIPPHTFCKVDKNLNSSMWGSSVYLCYKKSLAKANTIAYKAGLLCRYPEEDYESFPLPESVPMFCLPMGATVECWPGTHQTLPACFLHLCADGGLWRKGVRSSHPVL</sequence>
<dbReference type="InterPro" id="IPR005113">
    <property type="entry name" value="uDENN_dom"/>
</dbReference>
<protein>
    <recommendedName>
        <fullName evidence="6">MABP domain-containing protein</fullName>
    </recommendedName>
</protein>
<feature type="domain" description="UDENN" evidence="2">
    <location>
        <begin position="222"/>
        <end position="306"/>
    </location>
</feature>
<evidence type="ECO:0008006" key="6">
    <source>
        <dbReference type="Google" id="ProtNLM"/>
    </source>
</evidence>
<dbReference type="InterPro" id="IPR037516">
    <property type="entry name" value="Tripartite_DENN"/>
</dbReference>
<dbReference type="InterPro" id="IPR051696">
    <property type="entry name" value="DENN_Domain_GEFs"/>
</dbReference>
<evidence type="ECO:0000313" key="4">
    <source>
        <dbReference type="EMBL" id="CAB1437709.1"/>
    </source>
</evidence>
<dbReference type="PROSITE" id="PS51498">
    <property type="entry name" value="MABP"/>
    <property type="match status" value="1"/>
</dbReference>
<dbReference type="GO" id="GO:0031410">
    <property type="term" value="C:cytoplasmic vesicle"/>
    <property type="evidence" value="ECO:0007669"/>
    <property type="project" value="TreeGrafter"/>
</dbReference>
<dbReference type="AlphaFoldDB" id="A0A9N7UWK5"/>
<dbReference type="EMBL" id="CADEAL010002060">
    <property type="protein sequence ID" value="CAB1437709.1"/>
    <property type="molecule type" value="Genomic_DNA"/>
</dbReference>
<dbReference type="Pfam" id="PF03456">
    <property type="entry name" value="uDENN"/>
    <property type="match status" value="1"/>
</dbReference>
<dbReference type="Gene3D" id="2.100.10.50">
    <property type="match status" value="1"/>
</dbReference>
<evidence type="ECO:0000259" key="3">
    <source>
        <dbReference type="PROSITE" id="PS51498"/>
    </source>
</evidence>
<dbReference type="FunFam" id="2.100.10.50:FF:000001">
    <property type="entry name" value="DENN domain containing 4C"/>
    <property type="match status" value="1"/>
</dbReference>
<dbReference type="PANTHER" id="PTHR12296">
    <property type="entry name" value="DENN DOMAIN-CONTAINING PROTEIN 4"/>
    <property type="match status" value="1"/>
</dbReference>
<comment type="caution">
    <text evidence="4">The sequence shown here is derived from an EMBL/GenBank/DDBJ whole genome shotgun (WGS) entry which is preliminary data.</text>
</comment>
<dbReference type="SMART" id="SM00800">
    <property type="entry name" value="uDENN"/>
    <property type="match status" value="1"/>
</dbReference>
<dbReference type="PROSITE" id="PS50211">
    <property type="entry name" value="DENN"/>
    <property type="match status" value="1"/>
</dbReference>
<evidence type="ECO:0000256" key="1">
    <source>
        <dbReference type="ARBA" id="ARBA00022658"/>
    </source>
</evidence>
<gene>
    <name evidence="4" type="ORF">PLEPLA_LOCUS25731</name>
</gene>
<dbReference type="GO" id="GO:0032483">
    <property type="term" value="P:regulation of Rab protein signal transduction"/>
    <property type="evidence" value="ECO:0007669"/>
    <property type="project" value="TreeGrafter"/>
</dbReference>
<feature type="domain" description="MABP" evidence="3">
    <location>
        <begin position="73"/>
        <end position="230"/>
    </location>
</feature>
<organism evidence="4 5">
    <name type="scientific">Pleuronectes platessa</name>
    <name type="common">European plaice</name>
    <dbReference type="NCBI Taxonomy" id="8262"/>
    <lineage>
        <taxon>Eukaryota</taxon>
        <taxon>Metazoa</taxon>
        <taxon>Chordata</taxon>
        <taxon>Craniata</taxon>
        <taxon>Vertebrata</taxon>
        <taxon>Euteleostomi</taxon>
        <taxon>Actinopterygii</taxon>
        <taxon>Neopterygii</taxon>
        <taxon>Teleostei</taxon>
        <taxon>Neoteleostei</taxon>
        <taxon>Acanthomorphata</taxon>
        <taxon>Carangaria</taxon>
        <taxon>Pleuronectiformes</taxon>
        <taxon>Pleuronectoidei</taxon>
        <taxon>Pleuronectidae</taxon>
        <taxon>Pleuronectes</taxon>
    </lineage>
</organism>
<reference evidence="4" key="1">
    <citation type="submission" date="2020-03" db="EMBL/GenBank/DDBJ databases">
        <authorList>
            <person name="Weist P."/>
        </authorList>
    </citation>
    <scope>NUCLEOTIDE SEQUENCE</scope>
</reference>
<name>A0A9N7UWK5_PLEPL</name>
<dbReference type="Proteomes" id="UP001153269">
    <property type="component" value="Unassembled WGS sequence"/>
</dbReference>
<dbReference type="InterPro" id="IPR023341">
    <property type="entry name" value="MABP"/>
</dbReference>
<evidence type="ECO:0000259" key="2">
    <source>
        <dbReference type="PROSITE" id="PS50211"/>
    </source>
</evidence>